<dbReference type="KEGG" id="pstu:UIB01_05035"/>
<dbReference type="AlphaFoldDB" id="A0A023WNS9"/>
<dbReference type="EMBL" id="CP007509">
    <property type="protein sequence ID" value="AHY41872.1"/>
    <property type="molecule type" value="Genomic_DNA"/>
</dbReference>
<protein>
    <recommendedName>
        <fullName evidence="3">Ester cyclase</fullName>
    </recommendedName>
</protein>
<proteinExistence type="predicted"/>
<organism evidence="1 2">
    <name type="scientific">Stutzerimonas stutzeri</name>
    <name type="common">Pseudomonas stutzeri</name>
    <dbReference type="NCBI Taxonomy" id="316"/>
    <lineage>
        <taxon>Bacteria</taxon>
        <taxon>Pseudomonadati</taxon>
        <taxon>Pseudomonadota</taxon>
        <taxon>Gammaproteobacteria</taxon>
        <taxon>Pseudomonadales</taxon>
        <taxon>Pseudomonadaceae</taxon>
        <taxon>Stutzerimonas</taxon>
    </lineage>
</organism>
<dbReference type="Pfam" id="PF07366">
    <property type="entry name" value="SnoaL"/>
    <property type="match status" value="1"/>
</dbReference>
<dbReference type="PANTHER" id="PTHR38436">
    <property type="entry name" value="POLYKETIDE CYCLASE SNOAL-LIKE DOMAIN"/>
    <property type="match status" value="1"/>
</dbReference>
<accession>A0A023WNS9</accession>
<reference evidence="1 2" key="1">
    <citation type="submission" date="2014-03" db="EMBL/GenBank/DDBJ databases">
        <title>Complete genome sequence of Pseudomonas stutzeri 19SMN4.</title>
        <authorList>
            <person name="Brunet-Galmes I."/>
            <person name="Nogales B."/>
            <person name="Busquets A."/>
            <person name="Pena A."/>
            <person name="Gomila M."/>
            <person name="Garcia-Valdes E."/>
            <person name="Lalucat J."/>
            <person name="Bennasar A."/>
            <person name="Bosch R."/>
        </authorList>
    </citation>
    <scope>NUCLEOTIDE SEQUENCE [LARGE SCALE GENOMIC DNA]</scope>
    <source>
        <strain evidence="1 2">19SMN4</strain>
    </source>
</reference>
<dbReference type="InterPro" id="IPR032710">
    <property type="entry name" value="NTF2-like_dom_sf"/>
</dbReference>
<dbReference type="InterPro" id="IPR009959">
    <property type="entry name" value="Cyclase_SnoaL-like"/>
</dbReference>
<dbReference type="PANTHER" id="PTHR38436:SF1">
    <property type="entry name" value="ESTER CYCLASE"/>
    <property type="match status" value="1"/>
</dbReference>
<evidence type="ECO:0000313" key="2">
    <source>
        <dbReference type="Proteomes" id="UP000025238"/>
    </source>
</evidence>
<gene>
    <name evidence="1" type="ORF">UIB01_05035</name>
</gene>
<dbReference type="GO" id="GO:0030638">
    <property type="term" value="P:polyketide metabolic process"/>
    <property type="evidence" value="ECO:0007669"/>
    <property type="project" value="InterPro"/>
</dbReference>
<dbReference type="Gene3D" id="3.10.450.50">
    <property type="match status" value="1"/>
</dbReference>
<dbReference type="Proteomes" id="UP000025238">
    <property type="component" value="Chromosome"/>
</dbReference>
<name>A0A023WNS9_STUST</name>
<evidence type="ECO:0000313" key="1">
    <source>
        <dbReference type="EMBL" id="AHY41872.1"/>
    </source>
</evidence>
<sequence>MSADGRKKRVCNHIDLSWNKGRLALSEQMQSKYFAYKGSLIGQPLNSAGFAELVRNVRTAMPDLEVVVDECICEGHKVVTSSTVMGTLATPLFGYSVTDKILAIAAMSVWTLNPAGDIEEIYTLVDLEGVHQQLGIETPLSTLLSPA</sequence>
<dbReference type="SUPFAM" id="SSF54427">
    <property type="entry name" value="NTF2-like"/>
    <property type="match status" value="1"/>
</dbReference>
<evidence type="ECO:0008006" key="3">
    <source>
        <dbReference type="Google" id="ProtNLM"/>
    </source>
</evidence>
<dbReference type="OrthoDB" id="6981692at2"/>
<dbReference type="PATRIC" id="fig|316.97.peg.1024"/>